<name>A0A4Q1CCG0_9BACT</name>
<accession>A0A4Q1CCG0</accession>
<dbReference type="InterPro" id="IPR013685">
    <property type="entry name" value="POTRA_FtsQ_type"/>
</dbReference>
<dbReference type="OrthoDB" id="187274at2"/>
<keyword evidence="3" id="KW-0132">Cell division</keyword>
<keyword evidence="7" id="KW-0131">Cell cycle</keyword>
<dbReference type="GO" id="GO:0090529">
    <property type="term" value="P:cell septum assembly"/>
    <property type="evidence" value="ECO:0007669"/>
    <property type="project" value="InterPro"/>
</dbReference>
<keyword evidence="12" id="KW-1185">Reference proteome</keyword>
<feature type="region of interest" description="Disordered" evidence="8">
    <location>
        <begin position="1"/>
        <end position="22"/>
    </location>
</feature>
<keyword evidence="2" id="KW-1003">Cell membrane</keyword>
<dbReference type="PANTHER" id="PTHR35851">
    <property type="entry name" value="CELL DIVISION PROTEIN FTSQ"/>
    <property type="match status" value="1"/>
</dbReference>
<dbReference type="EMBL" id="SDHX01000001">
    <property type="protein sequence ID" value="RXK56827.1"/>
    <property type="molecule type" value="Genomic_DNA"/>
</dbReference>
<feature type="region of interest" description="Disordered" evidence="8">
    <location>
        <begin position="298"/>
        <end position="328"/>
    </location>
</feature>
<evidence type="ECO:0000256" key="5">
    <source>
        <dbReference type="ARBA" id="ARBA00022989"/>
    </source>
</evidence>
<comment type="caution">
    <text evidence="11">The sequence shown here is derived from an EMBL/GenBank/DDBJ whole genome shotgun (WGS) entry which is preliminary data.</text>
</comment>
<protein>
    <submittedName>
        <fullName evidence="11">FtsQ-type POTRA domain-containing protein</fullName>
    </submittedName>
</protein>
<dbReference type="InterPro" id="IPR026579">
    <property type="entry name" value="FtsQ"/>
</dbReference>
<dbReference type="AlphaFoldDB" id="A0A4Q1CCG0"/>
<feature type="domain" description="POTRA" evidence="10">
    <location>
        <begin position="77"/>
        <end position="145"/>
    </location>
</feature>
<feature type="transmembrane region" description="Helical" evidence="9">
    <location>
        <begin position="36"/>
        <end position="57"/>
    </location>
</feature>
<comment type="subcellular location">
    <subcellularLocation>
        <location evidence="1">Membrane</location>
    </subcellularLocation>
</comment>
<sequence length="328" mass="36233">MKSADQPADAPGRSWRNIRQDVSSPAMSRQGLRRRWLAWLKIGVLAAAVGLGGWSVYELAHSWATDRAALTTAVHSAPVRETVLITDGVLSQKWVAETLALPKGASLMALDLPALRDRLLAHGQIRVAVLTRSFPDTLVVTLQERTPVARILATDSSGLSKPLFVAKDGVVYEGRLYAKALTEELPWLDGLRLLRSVRGFEPVEGMADVSALLSTAQLQAPHLYRDWIIVSLAHLAERDELRVKTKDRTEIIFSRKRDYYKQVAQLDFVLDAAQALPEAAALQSVNLTLEGQVPVKLHGTPDELMPAVPERPDFSLSTSSQRKKQRDL</sequence>
<evidence type="ECO:0000256" key="7">
    <source>
        <dbReference type="ARBA" id="ARBA00023306"/>
    </source>
</evidence>
<keyword evidence="5 9" id="KW-1133">Transmembrane helix</keyword>
<evidence type="ECO:0000256" key="4">
    <source>
        <dbReference type="ARBA" id="ARBA00022692"/>
    </source>
</evidence>
<dbReference type="Gene3D" id="3.10.20.310">
    <property type="entry name" value="membrane protein fhac"/>
    <property type="match status" value="1"/>
</dbReference>
<evidence type="ECO:0000256" key="9">
    <source>
        <dbReference type="SAM" id="Phobius"/>
    </source>
</evidence>
<evidence type="ECO:0000256" key="8">
    <source>
        <dbReference type="SAM" id="MobiDB-lite"/>
    </source>
</evidence>
<dbReference type="GO" id="GO:0016020">
    <property type="term" value="C:membrane"/>
    <property type="evidence" value="ECO:0007669"/>
    <property type="project" value="UniProtKB-SubCell"/>
</dbReference>
<evidence type="ECO:0000313" key="12">
    <source>
        <dbReference type="Proteomes" id="UP000290218"/>
    </source>
</evidence>
<evidence type="ECO:0000256" key="6">
    <source>
        <dbReference type="ARBA" id="ARBA00023136"/>
    </source>
</evidence>
<reference evidence="11 12" key="1">
    <citation type="submission" date="2019-01" db="EMBL/GenBank/DDBJ databases">
        <title>Lacunisphaera sp. strain TWA-58.</title>
        <authorList>
            <person name="Chen W.-M."/>
        </authorList>
    </citation>
    <scope>NUCLEOTIDE SEQUENCE [LARGE SCALE GENOMIC DNA]</scope>
    <source>
        <strain evidence="11 12">TWA-58</strain>
    </source>
</reference>
<evidence type="ECO:0000256" key="1">
    <source>
        <dbReference type="ARBA" id="ARBA00004370"/>
    </source>
</evidence>
<dbReference type="RefSeq" id="WP_129048192.1">
    <property type="nucleotide sequence ID" value="NZ_SDHX01000001.1"/>
</dbReference>
<evidence type="ECO:0000256" key="3">
    <source>
        <dbReference type="ARBA" id="ARBA00022618"/>
    </source>
</evidence>
<keyword evidence="4 9" id="KW-0812">Transmembrane</keyword>
<organism evidence="11 12">
    <name type="scientific">Oleiharenicola lentus</name>
    <dbReference type="NCBI Taxonomy" id="2508720"/>
    <lineage>
        <taxon>Bacteria</taxon>
        <taxon>Pseudomonadati</taxon>
        <taxon>Verrucomicrobiota</taxon>
        <taxon>Opitutia</taxon>
        <taxon>Opitutales</taxon>
        <taxon>Opitutaceae</taxon>
        <taxon>Oleiharenicola</taxon>
    </lineage>
</organism>
<evidence type="ECO:0000259" key="10">
    <source>
        <dbReference type="PROSITE" id="PS51779"/>
    </source>
</evidence>
<proteinExistence type="predicted"/>
<dbReference type="Proteomes" id="UP000290218">
    <property type="component" value="Unassembled WGS sequence"/>
</dbReference>
<dbReference type="PANTHER" id="PTHR35851:SF1">
    <property type="entry name" value="CELL DIVISION PROTEIN FTSQ"/>
    <property type="match status" value="1"/>
</dbReference>
<dbReference type="InterPro" id="IPR034746">
    <property type="entry name" value="POTRA"/>
</dbReference>
<gene>
    <name evidence="11" type="ORF">ESB00_13450</name>
</gene>
<dbReference type="Pfam" id="PF08478">
    <property type="entry name" value="POTRA_1"/>
    <property type="match status" value="1"/>
</dbReference>
<evidence type="ECO:0000313" key="11">
    <source>
        <dbReference type="EMBL" id="RXK56827.1"/>
    </source>
</evidence>
<dbReference type="PROSITE" id="PS51779">
    <property type="entry name" value="POTRA"/>
    <property type="match status" value="1"/>
</dbReference>
<evidence type="ECO:0000256" key="2">
    <source>
        <dbReference type="ARBA" id="ARBA00022475"/>
    </source>
</evidence>
<keyword evidence="6 9" id="KW-0472">Membrane</keyword>